<keyword evidence="3" id="KW-1185">Reference proteome</keyword>
<evidence type="ECO:0000313" key="2">
    <source>
        <dbReference type="EMBL" id="GER29232.1"/>
    </source>
</evidence>
<keyword evidence="1" id="KW-0812">Transmembrane</keyword>
<dbReference type="AlphaFoldDB" id="A0A5A7P933"/>
<protein>
    <submittedName>
        <fullName evidence="2">Cytochrome c-552</fullName>
    </submittedName>
</protein>
<keyword evidence="1" id="KW-1133">Transmembrane helix</keyword>
<comment type="caution">
    <text evidence="2">The sequence shown here is derived from an EMBL/GenBank/DDBJ whole genome shotgun (WGS) entry which is preliminary data.</text>
</comment>
<name>A0A5A7P933_STRAF</name>
<feature type="non-terminal residue" evidence="2">
    <location>
        <position position="1"/>
    </location>
</feature>
<gene>
    <name evidence="2" type="ORF">STAS_05074</name>
</gene>
<keyword evidence="1" id="KW-0472">Membrane</keyword>
<accession>A0A5A7P933</accession>
<dbReference type="Proteomes" id="UP000325081">
    <property type="component" value="Unassembled WGS sequence"/>
</dbReference>
<evidence type="ECO:0000256" key="1">
    <source>
        <dbReference type="SAM" id="Phobius"/>
    </source>
</evidence>
<feature type="transmembrane region" description="Helical" evidence="1">
    <location>
        <begin position="14"/>
        <end position="33"/>
    </location>
</feature>
<organism evidence="2 3">
    <name type="scientific">Striga asiatica</name>
    <name type="common">Asiatic witchweed</name>
    <name type="synonym">Buchnera asiatica</name>
    <dbReference type="NCBI Taxonomy" id="4170"/>
    <lineage>
        <taxon>Eukaryota</taxon>
        <taxon>Viridiplantae</taxon>
        <taxon>Streptophyta</taxon>
        <taxon>Embryophyta</taxon>
        <taxon>Tracheophyta</taxon>
        <taxon>Spermatophyta</taxon>
        <taxon>Magnoliopsida</taxon>
        <taxon>eudicotyledons</taxon>
        <taxon>Gunneridae</taxon>
        <taxon>Pentapetalae</taxon>
        <taxon>asterids</taxon>
        <taxon>lamiids</taxon>
        <taxon>Lamiales</taxon>
        <taxon>Orobanchaceae</taxon>
        <taxon>Buchnereae</taxon>
        <taxon>Striga</taxon>
    </lineage>
</organism>
<dbReference type="EMBL" id="BKCP01003447">
    <property type="protein sequence ID" value="GER29232.1"/>
    <property type="molecule type" value="Genomic_DNA"/>
</dbReference>
<proteinExistence type="predicted"/>
<reference evidence="3" key="1">
    <citation type="journal article" date="2019" name="Curr. Biol.">
        <title>Genome Sequence of Striga asiatica Provides Insight into the Evolution of Plant Parasitism.</title>
        <authorList>
            <person name="Yoshida S."/>
            <person name="Kim S."/>
            <person name="Wafula E.K."/>
            <person name="Tanskanen J."/>
            <person name="Kim Y.M."/>
            <person name="Honaas L."/>
            <person name="Yang Z."/>
            <person name="Spallek T."/>
            <person name="Conn C.E."/>
            <person name="Ichihashi Y."/>
            <person name="Cheong K."/>
            <person name="Cui S."/>
            <person name="Der J.P."/>
            <person name="Gundlach H."/>
            <person name="Jiao Y."/>
            <person name="Hori C."/>
            <person name="Ishida J.K."/>
            <person name="Kasahara H."/>
            <person name="Kiba T."/>
            <person name="Kim M.S."/>
            <person name="Koo N."/>
            <person name="Laohavisit A."/>
            <person name="Lee Y.H."/>
            <person name="Lumba S."/>
            <person name="McCourt P."/>
            <person name="Mortimer J.C."/>
            <person name="Mutuku J.M."/>
            <person name="Nomura T."/>
            <person name="Sasaki-Sekimoto Y."/>
            <person name="Seto Y."/>
            <person name="Wang Y."/>
            <person name="Wakatake T."/>
            <person name="Sakakibara H."/>
            <person name="Demura T."/>
            <person name="Yamaguchi S."/>
            <person name="Yoneyama K."/>
            <person name="Manabe R.I."/>
            <person name="Nelson D.C."/>
            <person name="Schulman A.H."/>
            <person name="Timko M.P."/>
            <person name="dePamphilis C.W."/>
            <person name="Choi D."/>
            <person name="Shirasu K."/>
        </authorList>
    </citation>
    <scope>NUCLEOTIDE SEQUENCE [LARGE SCALE GENOMIC DNA]</scope>
    <source>
        <strain evidence="3">cv. UVA1</strain>
    </source>
</reference>
<sequence>NRAAACIDATVGDMYVAVVLSVFVCSALDIFSWSMVQLAKEALVVLMTRLVRLQWDDALRGSSVRTHAPAPVWMIFISGLQEDARERVSTKRGYSDVFFELDLATRVQYALNLNLNLEEYNIAKQLRNKLTKI</sequence>
<evidence type="ECO:0000313" key="3">
    <source>
        <dbReference type="Proteomes" id="UP000325081"/>
    </source>
</evidence>